<dbReference type="Pfam" id="PF11066">
    <property type="entry name" value="DUF2867"/>
    <property type="match status" value="1"/>
</dbReference>
<dbReference type="Proteomes" id="UP001156690">
    <property type="component" value="Unassembled WGS sequence"/>
</dbReference>
<evidence type="ECO:0000313" key="2">
    <source>
        <dbReference type="Proteomes" id="UP001156690"/>
    </source>
</evidence>
<keyword evidence="2" id="KW-1185">Reference proteome</keyword>
<dbReference type="RefSeq" id="WP_126609971.1">
    <property type="nucleotide sequence ID" value="NZ_AP025144.1"/>
</dbReference>
<dbReference type="InterPro" id="IPR021295">
    <property type="entry name" value="DUF2867"/>
</dbReference>
<reference evidence="2" key="1">
    <citation type="journal article" date="2019" name="Int. J. Syst. Evol. Microbiol.">
        <title>The Global Catalogue of Microorganisms (GCM) 10K type strain sequencing project: providing services to taxonomists for standard genome sequencing and annotation.</title>
        <authorList>
            <consortium name="The Broad Institute Genomics Platform"/>
            <consortium name="The Broad Institute Genome Sequencing Center for Infectious Disease"/>
            <person name="Wu L."/>
            <person name="Ma J."/>
        </authorList>
    </citation>
    <scope>NUCLEOTIDE SEQUENCE [LARGE SCALE GENOMIC DNA]</scope>
    <source>
        <strain evidence="2">NBRC 15640</strain>
    </source>
</reference>
<proteinExistence type="predicted"/>
<evidence type="ECO:0000313" key="1">
    <source>
        <dbReference type="EMBL" id="GLQ71848.1"/>
    </source>
</evidence>
<dbReference type="EMBL" id="BSNX01000008">
    <property type="protein sequence ID" value="GLQ71848.1"/>
    <property type="molecule type" value="Genomic_DNA"/>
</dbReference>
<evidence type="ECO:0008006" key="3">
    <source>
        <dbReference type="Google" id="ProtNLM"/>
    </source>
</evidence>
<accession>A0AAV5NMW0</accession>
<sequence length="164" mass="18803">MTFQSNAQIHQFISGAYFHDTFTTYIQNHNQSAMDVYIELMSKSPQWVNALMDLRNRIVGVFGLKNLGKMRELQSDKKAADYRVGDRVGIFTLHSVNRQEVILKDNDKHLNVKVSFYLEDLGDRIQVHATTVVHVHNNLGRLYMLFVTPAHKIIVPSSLKTLTS</sequence>
<organism evidence="1 2">
    <name type="scientific">Vibrio penaeicida</name>
    <dbReference type="NCBI Taxonomy" id="104609"/>
    <lineage>
        <taxon>Bacteria</taxon>
        <taxon>Pseudomonadati</taxon>
        <taxon>Pseudomonadota</taxon>
        <taxon>Gammaproteobacteria</taxon>
        <taxon>Vibrionales</taxon>
        <taxon>Vibrionaceae</taxon>
        <taxon>Vibrio</taxon>
    </lineage>
</organism>
<name>A0AAV5NMW0_9VIBR</name>
<comment type="caution">
    <text evidence="1">The sequence shown here is derived from an EMBL/GenBank/DDBJ whole genome shotgun (WGS) entry which is preliminary data.</text>
</comment>
<protein>
    <recommendedName>
        <fullName evidence="3">DUF2867 domain-containing protein</fullName>
    </recommendedName>
</protein>
<gene>
    <name evidence="1" type="ORF">GCM10007932_12080</name>
</gene>
<dbReference type="AlphaFoldDB" id="A0AAV5NMW0"/>